<evidence type="ECO:0000313" key="2">
    <source>
        <dbReference type="EMBL" id="PJJ42192.1"/>
    </source>
</evidence>
<comment type="caution">
    <text evidence="2">The sequence shown here is derived from an EMBL/GenBank/DDBJ whole genome shotgun (WGS) entry which is preliminary data.</text>
</comment>
<dbReference type="RefSeq" id="WP_100426071.1">
    <property type="nucleotide sequence ID" value="NZ_PGEX01000001.1"/>
</dbReference>
<accession>A0A2M9A904</accession>
<keyword evidence="3" id="KW-1185">Reference proteome</keyword>
<sequence length="2443" mass="261544">MQNSKKGVSLVVVLLFMLVATIAATATYRWLTAQSKASASRMVQSEAYQSAVAGIEAARSWMTYHGNDLGGIIKQYFDDAKKPILLDSVLQNINRRGQRYDVWLVGVDVTSTEYKLKIVSQGVARNGSKHSEVAVLNVSGLYRVRVPSDNSGLLNFEESFFGSVSGTQAYDVNSGIINGDVTIGGGYATSADHLIVTGNLTVNSNTNLGDVYVQGDLSSCTNFQVSGNAFVKNVLYVGGGQNGVRIGGDLYNIASINLNPSGTCGPGALTVGGNVTTEGNLVMPHYSSADTNTIAGNLVVLGQMDFPEHSECNPSLGCNVAYLQWVFNAYGNIYVKNGMDDGSHFLYQTASNLVLGNASSDEVYLGSSPMYQVSDANLNLLYTHWLDHHLTGSNGTLTYTTTDEWNNVHSSDITYKYSRNTYCNSSNCAPSYNGSSAEWSFYQDRTDFYGSELDYYRDDIFFQVNGNLTTTVPDTNGWGADRMTKYAEAITEESDGNCSGAHIKDPIQFNANLLQESTLINSSNPGVCTNANVLLTASGNASEFWGSENNGSRWGELNKCYDLANAANTLYENSWLLIEFGTTTFANINGETISHNMIVIFDEYTNVILPPTTSSAYVIMYFRNGGSIQINDLGSYHNYFIYSDGDLAYNDGSSDGISGSIFLSDCHSIKSNNKVTAEYNSSLTKALVEAGVICDNDGTGVCSTDSEESEEEEDESVSNGSYDSYYVSIAPQLGISLLSQYRNNETDVEELEEGDYTEIDPSILILPRIVYLTQDPVGKLPDYYNVINLNGASETKTASRVTCSPTLPTTGALYDGTNALDEGIYNCTYASNVNGNATFYVVVSGTSSSNPKVHLESGYAEVTAGGSADVNLVIPASTRSEEISVDVQVPDMPTGWSVTPSSYVTLKSGSVYTATVTPSSTESVVTLFTVTLESSTTQGTATFQLLTPCDGCTITSPDMETVYISGVATVIRSGLEEYCSNHEENCPANSEYDRVKSRPNCDALVNSSDVWVKASGMNCRTTAVNHQWVCGLSNAISLKSASGYPDEYCDLYLPAEDNSIAAPQNDETYTLYAELKRKPYTLHVNLGGTNPTSVNVYTSTISGEFKSTADYECSDETNGCDITVYAGYYVKLEVDDDHDEEFSYWRCAGDDCTNPTESGNPLYMLITSNNSVTAYFGENDKHCFYDSFDTTGTSCSSGQYYCVDNCLKNGSNCSVTDGGHAATAKWLLMNQEASGHIEVADSRISLIGGSDVDSAAFIMSTNQAGATGSLKTMFQTQVIGENEDSKSGLNSGFVIRSNDNATNYFMLNVFGSGSDGILHARLCKSTSRQLTSLGNCVDRVMKDADSNTVSISTQTMILMTVELAQAASKTSLTSTPTSSALNVSMEVGFGGYESSNTKQVATSFDLSDLFGTTWNDLDHEYLGFKLGDEAFKIYDIGWKSAAYADSCWETYPTASCSFKANYLGGIVPKDTDVKPWVTLSSWFDKQNCEPLYLYNEYVSVYGGRNSASLTKNEVYGAYYYQPTNNRYEYYWIYDGYNFNTEGMYGYEATTVYTYYNYWTGKFETVTYTGKHYDAAVKIYCPNQTLRYHSESKYASYTAGRTSCGSFYVGKMHACSENALFDVESQQIFAGSETTISTKNSAVVNVRDASLYLSLDNSYGATITVRFIDENGNRSLPISTSKTGTATFSANTMLATNASSSQTQETYLAESFDPQKVVGIVISTTNTFTLVSAGTTCPNAMNISNCSVSYNGSSWLFNALITNASSAKTNGCSITGDFGSGNAPAAMDCPTTSPAEFAVEDAGVYESLNTEKTYSFDIVVESDNDKISCTAETTLYPAELTCDISTGTVTAGSGTVPTLNYQFTNCPNGGCTYTVSLTGPGVSEKTSGTFSESAAQSWSPTNLNNSASSPLQQGTYTYTLNSMNPSNRFCSQTFEVTESVNPEVTSCSVTSTGAFTAAVSNVSDLTYSYTLQVADNLGNVISGKTLSGSSNTKNFSGTITPPTAAGDYNYVLNVTYGGASSTCQATLEVQAESSSSAFVSSSSGAVTATCKLYNNSNEEIVSAFTGTSNLYLSVTHDASSNTQAYFSGTVAEWNGSANADVEKTSESLWLNANQNATRRFTAPVTAGIYTYSVSLNGSQLCAATLELTDALTCAAPTTVNAGESFALTGTYSGTSCAKGWTHNLSGTGTEWPGELNCTSLSQNFTAPSTPGSYQYVMYVEGSPNANCTKTVTVEQVPPTFACPSNAKASIGASDNVKLALTGVTGCDEGGDYCNYSVTGDGNISVSGNSYTGGTLPVFTDNTVTSEDSKSYTVRLTNSAGSVEHDCSVEFTEGSSTNYTICLDKADNDGWPQITSGISNTGTYEVLHDCQGTNSNSFFYTCSNGADISWNGSSLTCNGVEQQSSTASMPASGTILTINSGTLTKIGCEYSSGTSPCSGTGVTSN</sequence>
<reference evidence="2 3" key="1">
    <citation type="submission" date="2017-11" db="EMBL/GenBank/DDBJ databases">
        <title>Animal gut microbial communities from fecal samples from Wisconsin, USA.</title>
        <authorList>
            <person name="Neumann A."/>
        </authorList>
    </citation>
    <scope>NUCLEOTIDE SEQUENCE [LARGE SCALE GENOMIC DNA]</scope>
    <source>
        <strain evidence="2 3">UWS3</strain>
    </source>
</reference>
<evidence type="ECO:0000313" key="3">
    <source>
        <dbReference type="Proteomes" id="UP000231134"/>
    </source>
</evidence>
<gene>
    <name evidence="2" type="ORF">BGX16_2210</name>
</gene>
<proteinExistence type="predicted"/>
<organism evidence="2 3">
    <name type="scientific">Hallerella succinigenes</name>
    <dbReference type="NCBI Taxonomy" id="1896222"/>
    <lineage>
        <taxon>Bacteria</taxon>
        <taxon>Pseudomonadati</taxon>
        <taxon>Fibrobacterota</taxon>
        <taxon>Fibrobacteria</taxon>
        <taxon>Fibrobacterales</taxon>
        <taxon>Fibrobacteraceae</taxon>
        <taxon>Hallerella</taxon>
    </lineage>
</organism>
<feature type="compositionally biased region" description="Acidic residues" evidence="1">
    <location>
        <begin position="705"/>
        <end position="716"/>
    </location>
</feature>
<dbReference type="EMBL" id="PGEX01000001">
    <property type="protein sequence ID" value="PJJ42192.1"/>
    <property type="molecule type" value="Genomic_DNA"/>
</dbReference>
<feature type="region of interest" description="Disordered" evidence="1">
    <location>
        <begin position="699"/>
        <end position="721"/>
    </location>
</feature>
<name>A0A2M9A904_9BACT</name>
<evidence type="ECO:0000256" key="1">
    <source>
        <dbReference type="SAM" id="MobiDB-lite"/>
    </source>
</evidence>
<dbReference type="Proteomes" id="UP000231134">
    <property type="component" value="Unassembled WGS sequence"/>
</dbReference>
<dbReference type="OrthoDB" id="9762618at2"/>
<protein>
    <submittedName>
        <fullName evidence="2">Uncharacterized protein</fullName>
    </submittedName>
</protein>